<comment type="caution">
    <text evidence="13">The sequence shown here is derived from an EMBL/GenBank/DDBJ whole genome shotgun (WGS) entry which is preliminary data.</text>
</comment>
<evidence type="ECO:0000256" key="8">
    <source>
        <dbReference type="ARBA" id="ARBA00047883"/>
    </source>
</evidence>
<dbReference type="NCBIfam" id="TIGR00693">
    <property type="entry name" value="thiE"/>
    <property type="match status" value="1"/>
</dbReference>
<dbReference type="SUPFAM" id="SSF51391">
    <property type="entry name" value="Thiamin phosphate synthase"/>
    <property type="match status" value="1"/>
</dbReference>
<evidence type="ECO:0000256" key="4">
    <source>
        <dbReference type="ARBA" id="ARBA00022842"/>
    </source>
</evidence>
<organism evidence="13 14">
    <name type="scientific">Calidifontibacillus erzurumensis</name>
    <dbReference type="NCBI Taxonomy" id="2741433"/>
    <lineage>
        <taxon>Bacteria</taxon>
        <taxon>Bacillati</taxon>
        <taxon>Bacillota</taxon>
        <taxon>Bacilli</taxon>
        <taxon>Bacillales</taxon>
        <taxon>Bacillaceae</taxon>
        <taxon>Calidifontibacillus/Schinkia group</taxon>
        <taxon>Calidifontibacillus</taxon>
    </lineage>
</organism>
<dbReference type="GO" id="GO:0009229">
    <property type="term" value="P:thiamine diphosphate biosynthetic process"/>
    <property type="evidence" value="ECO:0007669"/>
    <property type="project" value="UniProtKB-UniRule"/>
</dbReference>
<feature type="binding site" evidence="9">
    <location>
        <position position="145"/>
    </location>
    <ligand>
        <name>4-amino-2-methyl-5-(diphosphooxymethyl)pyrimidine</name>
        <dbReference type="ChEBI" id="CHEBI:57841"/>
    </ligand>
</feature>
<dbReference type="GO" id="GO:0009228">
    <property type="term" value="P:thiamine biosynthetic process"/>
    <property type="evidence" value="ECO:0007669"/>
    <property type="project" value="UniProtKB-KW"/>
</dbReference>
<comment type="pathway">
    <text evidence="1 9 11">Cofactor biosynthesis; thiamine diphosphate biosynthesis; thiamine phosphate from 4-amino-2-methyl-5-diphosphomethylpyrimidine and 4-methyl-5-(2-phosphoethyl)-thiazole: step 1/1.</text>
</comment>
<dbReference type="EC" id="2.5.1.3" evidence="9"/>
<reference evidence="13" key="1">
    <citation type="submission" date="2020-06" db="EMBL/GenBank/DDBJ databases">
        <title>A novel thermopfilic bacterium from Erzurum, Turkey.</title>
        <authorList>
            <person name="Adiguzel A."/>
            <person name="Ay H."/>
            <person name="Baltaci M.O."/>
        </authorList>
    </citation>
    <scope>NUCLEOTIDE SEQUENCE</scope>
    <source>
        <strain evidence="13">P2</strain>
    </source>
</reference>
<dbReference type="HAMAP" id="MF_00097">
    <property type="entry name" value="TMP_synthase"/>
    <property type="match status" value="1"/>
</dbReference>
<comment type="catalytic activity">
    <reaction evidence="7 9 10">
        <text>2-(2-carboxy-4-methylthiazol-5-yl)ethyl phosphate + 4-amino-2-methyl-5-(diphosphooxymethyl)pyrimidine + 2 H(+) = thiamine phosphate + CO2 + diphosphate</text>
        <dbReference type="Rhea" id="RHEA:47848"/>
        <dbReference type="ChEBI" id="CHEBI:15378"/>
        <dbReference type="ChEBI" id="CHEBI:16526"/>
        <dbReference type="ChEBI" id="CHEBI:33019"/>
        <dbReference type="ChEBI" id="CHEBI:37575"/>
        <dbReference type="ChEBI" id="CHEBI:57841"/>
        <dbReference type="ChEBI" id="CHEBI:62890"/>
        <dbReference type="EC" id="2.5.1.3"/>
    </reaction>
</comment>
<evidence type="ECO:0000256" key="3">
    <source>
        <dbReference type="ARBA" id="ARBA00022723"/>
    </source>
</evidence>
<evidence type="ECO:0000313" key="13">
    <source>
        <dbReference type="EMBL" id="NSL50622.1"/>
    </source>
</evidence>
<dbReference type="InterPro" id="IPR022998">
    <property type="entry name" value="ThiamineP_synth_TenI"/>
</dbReference>
<accession>A0A8J8GBZ0</accession>
<feature type="binding site" evidence="9">
    <location>
        <begin position="194"/>
        <end position="195"/>
    </location>
    <ligand>
        <name>2-[(2R,5Z)-2-carboxy-4-methylthiazol-5(2H)-ylidene]ethyl phosphate</name>
        <dbReference type="ChEBI" id="CHEBI:62899"/>
    </ligand>
</feature>
<dbReference type="FunFam" id="3.20.20.70:FF:000096">
    <property type="entry name" value="Thiamine-phosphate synthase"/>
    <property type="match status" value="1"/>
</dbReference>
<dbReference type="Pfam" id="PF02581">
    <property type="entry name" value="TMP-TENI"/>
    <property type="match status" value="1"/>
</dbReference>
<evidence type="ECO:0000256" key="9">
    <source>
        <dbReference type="HAMAP-Rule" id="MF_00097"/>
    </source>
</evidence>
<comment type="catalytic activity">
    <reaction evidence="8 9 10">
        <text>2-[(2R,5Z)-2-carboxy-4-methylthiazol-5(2H)-ylidene]ethyl phosphate + 4-amino-2-methyl-5-(diphosphooxymethyl)pyrimidine + 2 H(+) = thiamine phosphate + CO2 + diphosphate</text>
        <dbReference type="Rhea" id="RHEA:47844"/>
        <dbReference type="ChEBI" id="CHEBI:15378"/>
        <dbReference type="ChEBI" id="CHEBI:16526"/>
        <dbReference type="ChEBI" id="CHEBI:33019"/>
        <dbReference type="ChEBI" id="CHEBI:37575"/>
        <dbReference type="ChEBI" id="CHEBI:57841"/>
        <dbReference type="ChEBI" id="CHEBI:62899"/>
        <dbReference type="EC" id="2.5.1.3"/>
    </reaction>
</comment>
<dbReference type="AlphaFoldDB" id="A0A8J8GBZ0"/>
<evidence type="ECO:0000256" key="5">
    <source>
        <dbReference type="ARBA" id="ARBA00022977"/>
    </source>
</evidence>
<comment type="catalytic activity">
    <reaction evidence="6 9 10">
        <text>4-methyl-5-(2-phosphooxyethyl)-thiazole + 4-amino-2-methyl-5-(diphosphooxymethyl)pyrimidine + H(+) = thiamine phosphate + diphosphate</text>
        <dbReference type="Rhea" id="RHEA:22328"/>
        <dbReference type="ChEBI" id="CHEBI:15378"/>
        <dbReference type="ChEBI" id="CHEBI:33019"/>
        <dbReference type="ChEBI" id="CHEBI:37575"/>
        <dbReference type="ChEBI" id="CHEBI:57841"/>
        <dbReference type="ChEBI" id="CHEBI:58296"/>
        <dbReference type="EC" id="2.5.1.3"/>
    </reaction>
</comment>
<feature type="binding site" evidence="9">
    <location>
        <begin position="43"/>
        <end position="47"/>
    </location>
    <ligand>
        <name>4-amino-2-methyl-5-(diphosphooxymethyl)pyrimidine</name>
        <dbReference type="ChEBI" id="CHEBI:57841"/>
    </ligand>
</feature>
<evidence type="ECO:0000256" key="7">
    <source>
        <dbReference type="ARBA" id="ARBA00047851"/>
    </source>
</evidence>
<keyword evidence="2 9" id="KW-0808">Transferase</keyword>
<feature type="binding site" evidence="9">
    <location>
        <position position="98"/>
    </location>
    <ligand>
        <name>Mg(2+)</name>
        <dbReference type="ChEBI" id="CHEBI:18420"/>
    </ligand>
</feature>
<evidence type="ECO:0000256" key="11">
    <source>
        <dbReference type="RuleBase" id="RU004253"/>
    </source>
</evidence>
<comment type="function">
    <text evidence="9">Condenses 4-methyl-5-(beta-hydroxyethyl)thiazole monophosphate (THZ-P) and 2-methyl-4-amino-5-hydroxymethyl pyrimidine pyrophosphate (HMP-PP) to form thiamine monophosphate (TMP).</text>
</comment>
<evidence type="ECO:0000259" key="12">
    <source>
        <dbReference type="Pfam" id="PF02581"/>
    </source>
</evidence>
<comment type="similarity">
    <text evidence="9 10">Belongs to the thiamine-phosphate synthase family.</text>
</comment>
<evidence type="ECO:0000256" key="6">
    <source>
        <dbReference type="ARBA" id="ARBA00047334"/>
    </source>
</evidence>
<feature type="binding site" evidence="9">
    <location>
        <position position="174"/>
    </location>
    <ligand>
        <name>2-[(2R,5Z)-2-carboxy-4-methylthiazol-5(2H)-ylidene]ethyl phosphate</name>
        <dbReference type="ChEBI" id="CHEBI:62899"/>
    </ligand>
</feature>
<keyword evidence="4 9" id="KW-0460">Magnesium</keyword>
<dbReference type="RefSeq" id="WP_173729819.1">
    <property type="nucleotide sequence ID" value="NZ_JABTTE010000002.1"/>
</dbReference>
<feature type="domain" description="Thiamine phosphate synthase/TenI" evidence="12">
    <location>
        <begin position="14"/>
        <end position="197"/>
    </location>
</feature>
<dbReference type="InterPro" id="IPR013785">
    <property type="entry name" value="Aldolase_TIM"/>
</dbReference>
<dbReference type="Proteomes" id="UP000625804">
    <property type="component" value="Unassembled WGS sequence"/>
</dbReference>
<name>A0A8J8GBZ0_9BACI</name>
<evidence type="ECO:0000256" key="2">
    <source>
        <dbReference type="ARBA" id="ARBA00022679"/>
    </source>
</evidence>
<keyword evidence="3 9" id="KW-0479">Metal-binding</keyword>
<dbReference type="Gene3D" id="3.20.20.70">
    <property type="entry name" value="Aldolase class I"/>
    <property type="match status" value="1"/>
</dbReference>
<evidence type="ECO:0000256" key="10">
    <source>
        <dbReference type="RuleBase" id="RU003826"/>
    </source>
</evidence>
<keyword evidence="14" id="KW-1185">Reference proteome</keyword>
<sequence>MNLSEKRIKESLKLYFVMGSVNCLKDPATVLQEAIAGGITLFQFREKGNGAKTGYEKISLAKKLQAICKQHDIPFIVNDDIDLALQIDADGVHIGQEDEDPLKVRKKIGSKILGISAHNLEEAQKAIEHGADYLGVGPMYFTSTKTDIREVKGPEVIKIIRMNDIQIPIVGIGGIKQNLARNVIKAGADGVAIISAISQSPDPKLAAKQLLNEVEMAF</sequence>
<feature type="binding site" evidence="9">
    <location>
        <begin position="142"/>
        <end position="144"/>
    </location>
    <ligand>
        <name>2-[(2R,5Z)-2-carboxy-4-methylthiazol-5(2H)-ylidene]ethyl phosphate</name>
        <dbReference type="ChEBI" id="CHEBI:62899"/>
    </ligand>
</feature>
<keyword evidence="5 9" id="KW-0784">Thiamine biosynthesis</keyword>
<comment type="cofactor">
    <cofactor evidence="9">
        <name>Mg(2+)</name>
        <dbReference type="ChEBI" id="CHEBI:18420"/>
    </cofactor>
    <text evidence="9">Binds 1 Mg(2+) ion per subunit.</text>
</comment>
<dbReference type="PANTHER" id="PTHR20857:SF15">
    <property type="entry name" value="THIAMINE-PHOSPHATE SYNTHASE"/>
    <property type="match status" value="1"/>
</dbReference>
<dbReference type="GO" id="GO:0005737">
    <property type="term" value="C:cytoplasm"/>
    <property type="evidence" value="ECO:0007669"/>
    <property type="project" value="TreeGrafter"/>
</dbReference>
<feature type="binding site" evidence="9">
    <location>
        <position position="78"/>
    </location>
    <ligand>
        <name>4-amino-2-methyl-5-(diphosphooxymethyl)pyrimidine</name>
        <dbReference type="ChEBI" id="CHEBI:57841"/>
    </ligand>
</feature>
<dbReference type="UniPathway" id="UPA00060">
    <property type="reaction ID" value="UER00141"/>
</dbReference>
<dbReference type="CDD" id="cd00564">
    <property type="entry name" value="TMP_TenI"/>
    <property type="match status" value="1"/>
</dbReference>
<dbReference type="InterPro" id="IPR034291">
    <property type="entry name" value="TMP_synthase"/>
</dbReference>
<feature type="binding site" evidence="9">
    <location>
        <position position="79"/>
    </location>
    <ligand>
        <name>Mg(2+)</name>
        <dbReference type="ChEBI" id="CHEBI:18420"/>
    </ligand>
</feature>
<evidence type="ECO:0000313" key="14">
    <source>
        <dbReference type="Proteomes" id="UP000625804"/>
    </source>
</evidence>
<gene>
    <name evidence="9" type="primary">thiE</name>
    <name evidence="13" type="ORF">HR057_02450</name>
</gene>
<dbReference type="GO" id="GO:0004789">
    <property type="term" value="F:thiamine-phosphate diphosphorylase activity"/>
    <property type="evidence" value="ECO:0007669"/>
    <property type="project" value="UniProtKB-UniRule"/>
</dbReference>
<dbReference type="GO" id="GO:0000287">
    <property type="term" value="F:magnesium ion binding"/>
    <property type="evidence" value="ECO:0007669"/>
    <property type="project" value="UniProtKB-UniRule"/>
</dbReference>
<dbReference type="EMBL" id="JABTTE010000002">
    <property type="protein sequence ID" value="NSL50622.1"/>
    <property type="molecule type" value="Genomic_DNA"/>
</dbReference>
<evidence type="ECO:0000256" key="1">
    <source>
        <dbReference type="ARBA" id="ARBA00005165"/>
    </source>
</evidence>
<proteinExistence type="inferred from homology"/>
<dbReference type="PANTHER" id="PTHR20857">
    <property type="entry name" value="THIAMINE-PHOSPHATE PYROPHOSPHORYLASE"/>
    <property type="match status" value="1"/>
</dbReference>
<dbReference type="InterPro" id="IPR036206">
    <property type="entry name" value="ThiamineP_synth_sf"/>
</dbReference>
<feature type="binding site" evidence="9">
    <location>
        <position position="116"/>
    </location>
    <ligand>
        <name>4-amino-2-methyl-5-(diphosphooxymethyl)pyrimidine</name>
        <dbReference type="ChEBI" id="CHEBI:57841"/>
    </ligand>
</feature>
<protein>
    <recommendedName>
        <fullName evidence="9">Thiamine-phosphate synthase</fullName>
        <shortName evidence="9">TP synthase</shortName>
        <shortName evidence="9">TPS</shortName>
        <ecNumber evidence="9">2.5.1.3</ecNumber>
    </recommendedName>
    <alternativeName>
        <fullName evidence="9">Thiamine-phosphate pyrophosphorylase</fullName>
        <shortName evidence="9">TMP pyrophosphorylase</shortName>
        <shortName evidence="9">TMP-PPase</shortName>
    </alternativeName>
</protein>